<reference evidence="7 8" key="1">
    <citation type="submission" date="2023-04" db="EMBL/GenBank/DDBJ databases">
        <title>Genome dynamics across the evolutionary transition to endosymbiosis.</title>
        <authorList>
            <person name="Siozios S."/>
            <person name="Nadal-Jimenez P."/>
            <person name="Azagi T."/>
            <person name="Sprong H."/>
            <person name="Frost C.L."/>
            <person name="Parratt S.R."/>
            <person name="Taylor G."/>
            <person name="Brettell L."/>
            <person name="Lew K.C."/>
            <person name="Croft L."/>
            <person name="King K.C."/>
            <person name="Brockhurst M.A."/>
            <person name="Hypsa V."/>
            <person name="Novakova E."/>
            <person name="Darby A.C."/>
            <person name="Hurst G.D.D."/>
        </authorList>
    </citation>
    <scope>NUCLEOTIDE SEQUENCE [LARGE SCALE GENOMIC DNA]</scope>
    <source>
        <strain evidence="8">aApi_AU</strain>
        <plasmid evidence="7 8">paApi_AU1</plasmid>
    </source>
</reference>
<dbReference type="InterPro" id="IPR000262">
    <property type="entry name" value="FMN-dep_DH"/>
</dbReference>
<dbReference type="InterPro" id="IPR008259">
    <property type="entry name" value="FMN_hydac_DH_AS"/>
</dbReference>
<dbReference type="InterPro" id="IPR037396">
    <property type="entry name" value="FMN_HAD"/>
</dbReference>
<dbReference type="InterPro" id="IPR012133">
    <property type="entry name" value="Alpha-hydoxy_acid_DH_FMN"/>
</dbReference>
<gene>
    <name evidence="7" type="ORF">QG404_00345</name>
</gene>
<evidence type="ECO:0000313" key="7">
    <source>
        <dbReference type="EMBL" id="WGO82244.1"/>
    </source>
</evidence>
<dbReference type="Gene3D" id="3.20.20.70">
    <property type="entry name" value="Aldolase class I"/>
    <property type="match status" value="1"/>
</dbReference>
<protein>
    <submittedName>
        <fullName evidence="7">Alpha-hydroxy-acid oxidizing protein</fullName>
    </submittedName>
</protein>
<accession>A0ABY8NZ31</accession>
<evidence type="ECO:0000259" key="6">
    <source>
        <dbReference type="PROSITE" id="PS51349"/>
    </source>
</evidence>
<dbReference type="PROSITE" id="PS00557">
    <property type="entry name" value="FMN_HYDROXY_ACID_DH_1"/>
    <property type="match status" value="1"/>
</dbReference>
<evidence type="ECO:0000256" key="1">
    <source>
        <dbReference type="ARBA" id="ARBA00001917"/>
    </source>
</evidence>
<evidence type="ECO:0000256" key="2">
    <source>
        <dbReference type="ARBA" id="ARBA00022630"/>
    </source>
</evidence>
<dbReference type="PROSITE" id="PS51349">
    <property type="entry name" value="FMN_HYDROXY_ACID_DH_2"/>
    <property type="match status" value="1"/>
</dbReference>
<dbReference type="InterPro" id="IPR013785">
    <property type="entry name" value="Aldolase_TIM"/>
</dbReference>
<dbReference type="Proteomes" id="UP001231859">
    <property type="component" value="Plasmid paApi_AU1"/>
</dbReference>
<dbReference type="EMBL" id="CP123757">
    <property type="protein sequence ID" value="WGO82244.1"/>
    <property type="molecule type" value="Genomic_DNA"/>
</dbReference>
<keyword evidence="8" id="KW-1185">Reference proteome</keyword>
<keyword evidence="7" id="KW-0614">Plasmid</keyword>
<evidence type="ECO:0000256" key="5">
    <source>
        <dbReference type="ARBA" id="ARBA00024042"/>
    </source>
</evidence>
<evidence type="ECO:0000313" key="8">
    <source>
        <dbReference type="Proteomes" id="UP001231859"/>
    </source>
</evidence>
<feature type="domain" description="FMN hydroxy acid dehydrogenase" evidence="6">
    <location>
        <begin position="33"/>
        <end position="387"/>
    </location>
</feature>
<organism evidence="7 8">
    <name type="scientific">Arsenophonus apicola</name>
    <dbReference type="NCBI Taxonomy" id="2879119"/>
    <lineage>
        <taxon>Bacteria</taxon>
        <taxon>Pseudomonadati</taxon>
        <taxon>Pseudomonadota</taxon>
        <taxon>Gammaproteobacteria</taxon>
        <taxon>Enterobacterales</taxon>
        <taxon>Morganellaceae</taxon>
        <taxon>Arsenophonus</taxon>
    </lineage>
</organism>
<dbReference type="RefSeq" id="WP_280936989.1">
    <property type="nucleotide sequence ID" value="NZ_CP123757.1"/>
</dbReference>
<dbReference type="PANTHER" id="PTHR10578:SF107">
    <property type="entry name" value="2-HYDROXYACID OXIDASE 1"/>
    <property type="match status" value="1"/>
</dbReference>
<evidence type="ECO:0000256" key="4">
    <source>
        <dbReference type="ARBA" id="ARBA00023002"/>
    </source>
</evidence>
<sequence>MNAFIKVLSLGFLILCCNLTIKAEPIKTISSSEKRIKIINLYELEKEAAEKLSIGALGYVKGGSEDEITLRDNTESFNRKNIIPNGLTGLNEVALKTKLFGIDLASPIILAPMAAHGLVHQEADKDTIKGTRKAGTIMSISTYSSVPIEKIAESAPNAPFFFQLYMSKDNNFNEYIIKKAKEAGAKAIILTVDSGVPGNREADIRNNYEYSVKTPNVTEFYAGKTVTQSEARAMRKLGFSAEDISYIKKISGLPVIVKGIESPEAAKIAIDARADGIWVSNHGGRQLDGAPSTFNMLPHIAKVVQKRVPIIFDSGVRRGSHVFKALANGADIVAIGRPALYGLALGGADGVYSVFQHLNKELETVMILAGTENVEAVKNNHLFDPNKP</sequence>
<dbReference type="PIRSF" id="PIRSF000138">
    <property type="entry name" value="Al-hdrx_acd_dh"/>
    <property type="match status" value="1"/>
</dbReference>
<dbReference type="Pfam" id="PF01070">
    <property type="entry name" value="FMN_dh"/>
    <property type="match status" value="1"/>
</dbReference>
<proteinExistence type="inferred from homology"/>
<name>A0ABY8NZ31_9GAMM</name>
<comment type="similarity">
    <text evidence="5">Belongs to the FMN-dependent alpha-hydroxy acid dehydrogenase family.</text>
</comment>
<evidence type="ECO:0000256" key="3">
    <source>
        <dbReference type="ARBA" id="ARBA00022643"/>
    </source>
</evidence>
<keyword evidence="2" id="KW-0285">Flavoprotein</keyword>
<dbReference type="SUPFAM" id="SSF51395">
    <property type="entry name" value="FMN-linked oxidoreductases"/>
    <property type="match status" value="1"/>
</dbReference>
<keyword evidence="3" id="KW-0288">FMN</keyword>
<keyword evidence="4" id="KW-0560">Oxidoreductase</keyword>
<dbReference type="PANTHER" id="PTHR10578">
    <property type="entry name" value="S -2-HYDROXY-ACID OXIDASE-RELATED"/>
    <property type="match status" value="1"/>
</dbReference>
<geneLocation type="plasmid" evidence="7 8">
    <name>paApi_AU1</name>
</geneLocation>
<comment type="cofactor">
    <cofactor evidence="1">
        <name>FMN</name>
        <dbReference type="ChEBI" id="CHEBI:58210"/>
    </cofactor>
</comment>